<evidence type="ECO:0000313" key="2">
    <source>
        <dbReference type="EMBL" id="ARF15389.1"/>
    </source>
</evidence>
<dbReference type="InterPro" id="IPR029058">
    <property type="entry name" value="AB_hydrolase_fold"/>
</dbReference>
<dbReference type="InterPro" id="IPR022742">
    <property type="entry name" value="Hydrolase_4"/>
</dbReference>
<feature type="domain" description="Serine aminopeptidase S33" evidence="1">
    <location>
        <begin position="24"/>
        <end position="289"/>
    </location>
</feature>
<evidence type="ECO:0000259" key="1">
    <source>
        <dbReference type="Pfam" id="PF12146"/>
    </source>
</evidence>
<protein>
    <recommendedName>
        <fullName evidence="1">Serine aminopeptidase S33 domain-containing protein</fullName>
    </recommendedName>
</protein>
<dbReference type="RefSeq" id="WP_037561588.1">
    <property type="nucleotide sequence ID" value="NZ_CP015108.1"/>
</dbReference>
<dbReference type="Pfam" id="PF12146">
    <property type="entry name" value="Hydrolase_4"/>
    <property type="match status" value="1"/>
</dbReference>
<sequence>MTDQWIEMRDGTKVYSTSYTPETKPVARVHIIHGLAEHSGRYKRFAEYLQSQGYVVTLHDQRGHGKTATENGHVYGYIGRSATFDQLVDDAFEVNQAYQLQYKELPAVLLGHSMGSFVARRYIQLYGSTLSKVILSGTGTNSKLTAHAAIAFAAYRENKFPKEQADKFLNGLVFGGYSKQFPGEGEFAWLSRDVESVVDYKEDEACGFVPTAQLFRVLIEGMNSLEVPEFLLNIPNELPILLLSGTDDLVGDRAKGVWKVAKQFDKANQQRVTVQLYEGGRHEMLQETNYKQVYTTIVEWMKRHEPTR</sequence>
<keyword evidence="3" id="KW-1185">Reference proteome</keyword>
<reference evidence="2 3" key="1">
    <citation type="submission" date="2016-04" db="EMBL/GenBank/DDBJ databases">
        <title>Comparative Genomics and Epigenetics of Sporosarcina ureae.</title>
        <authorList>
            <person name="Oliver A.S."/>
            <person name="Cooper K.K."/>
        </authorList>
    </citation>
    <scope>NUCLEOTIDE SEQUENCE [LARGE SCALE GENOMIC DNA]</scope>
    <source>
        <strain evidence="2 3">S204</strain>
    </source>
</reference>
<dbReference type="Gene3D" id="3.40.50.1820">
    <property type="entry name" value="alpha/beta hydrolase"/>
    <property type="match status" value="1"/>
</dbReference>
<dbReference type="InterPro" id="IPR051044">
    <property type="entry name" value="MAG_DAG_Lipase"/>
</dbReference>
<name>A0ABM6JYU1_SPOUR</name>
<organism evidence="2 3">
    <name type="scientific">Sporosarcina ureae</name>
    <dbReference type="NCBI Taxonomy" id="1571"/>
    <lineage>
        <taxon>Bacteria</taxon>
        <taxon>Bacillati</taxon>
        <taxon>Bacillota</taxon>
        <taxon>Bacilli</taxon>
        <taxon>Bacillales</taxon>
        <taxon>Caryophanaceae</taxon>
        <taxon>Sporosarcina</taxon>
    </lineage>
</organism>
<dbReference type="Proteomes" id="UP000192486">
    <property type="component" value="Chromosome"/>
</dbReference>
<gene>
    <name evidence="2" type="ORF">SporoS204_15240</name>
</gene>
<accession>A0ABM6JYU1</accession>
<evidence type="ECO:0000313" key="3">
    <source>
        <dbReference type="Proteomes" id="UP000192486"/>
    </source>
</evidence>
<dbReference type="SUPFAM" id="SSF53474">
    <property type="entry name" value="alpha/beta-Hydrolases"/>
    <property type="match status" value="1"/>
</dbReference>
<proteinExistence type="predicted"/>
<dbReference type="PANTHER" id="PTHR11614">
    <property type="entry name" value="PHOSPHOLIPASE-RELATED"/>
    <property type="match status" value="1"/>
</dbReference>
<dbReference type="EMBL" id="CP015108">
    <property type="protein sequence ID" value="ARF15389.1"/>
    <property type="molecule type" value="Genomic_DNA"/>
</dbReference>